<dbReference type="PANTHER" id="PTHR43876">
    <property type="entry name" value="UBIQUINONE BIOSYNTHESIS MONOOXYGENASE COQ6, MITOCHONDRIAL"/>
    <property type="match status" value="1"/>
</dbReference>
<dbReference type="NCBIfam" id="TIGR01988">
    <property type="entry name" value="Ubi-OHases"/>
    <property type="match status" value="1"/>
</dbReference>
<dbReference type="InterPro" id="IPR036188">
    <property type="entry name" value="FAD/NAD-bd_sf"/>
</dbReference>
<evidence type="ECO:0000256" key="4">
    <source>
        <dbReference type="ARBA" id="ARBA00022630"/>
    </source>
</evidence>
<keyword evidence="10" id="KW-0830">Ubiquinone</keyword>
<evidence type="ECO:0000256" key="3">
    <source>
        <dbReference type="ARBA" id="ARBA00005349"/>
    </source>
</evidence>
<dbReference type="InterPro" id="IPR002938">
    <property type="entry name" value="FAD-bd"/>
</dbReference>
<dbReference type="PROSITE" id="PS01304">
    <property type="entry name" value="UBIH"/>
    <property type="match status" value="1"/>
</dbReference>
<dbReference type="PANTHER" id="PTHR43876:SF7">
    <property type="entry name" value="UBIQUINONE BIOSYNTHESIS MONOOXYGENASE COQ6, MITOCHONDRIAL"/>
    <property type="match status" value="1"/>
</dbReference>
<name>A0ABZ0IEL7_9GAMM</name>
<dbReference type="RefSeq" id="WP_407328437.1">
    <property type="nucleotide sequence ID" value="NZ_CP136865.1"/>
</dbReference>
<comment type="similarity">
    <text evidence="3">Belongs to the UbiH/COQ6 family.</text>
</comment>
<keyword evidence="5" id="KW-0274">FAD</keyword>
<evidence type="ECO:0000259" key="9">
    <source>
        <dbReference type="Pfam" id="PF01494"/>
    </source>
</evidence>
<sequence length="421" mass="45617">MADVNCDAVDIAIVGGGIAGLAAAAALADSGRTVVVLEARELPQQMPGVGIAPEDYDSRVSALTPRSIGFLKQLGAWPAIEETRTCPYQHMTVWDAEGTGRIEFDAQEVSADSLGSIVENRIITAALAQQVRTLPGVRVIAPARLAEIQRLGLQESSSDETHGSEEGSEETLLELEDGRNLRCRLLIAADGALSPTRDLLGMRTREWEYGHRAIVTTLAFERGHQDTAWQRFLQSGPLALLPLQSPEDKVCSIVWSIEEHLADELLAMDDEAFAEALGQASEYALGKVTACAPRMAFPLRQRHAVDYVLPGVALVGDAAHTIHPLAGQGINLGLADVQVLAEELDTALQRGLSPGRVDVLSRYQRRRKGDNLAMMAAMDGFKRLFEQDAPPLRWLRNTGMRAVAGLPRVKRQIIRQAMGVG</sequence>
<dbReference type="PRINTS" id="PR00420">
    <property type="entry name" value="RNGMNOXGNASE"/>
</dbReference>
<feature type="domain" description="FAD-binding" evidence="9">
    <location>
        <begin position="9"/>
        <end position="368"/>
    </location>
</feature>
<dbReference type="InterPro" id="IPR018168">
    <property type="entry name" value="Ubi_Hdrlase_CS"/>
</dbReference>
<evidence type="ECO:0000256" key="2">
    <source>
        <dbReference type="ARBA" id="ARBA00004749"/>
    </source>
</evidence>
<reference evidence="10 11" key="1">
    <citation type="submission" date="2023-10" db="EMBL/GenBank/DDBJ databases">
        <title>Two novel species belonging to the OM43/NOR5 clade.</title>
        <authorList>
            <person name="Park M."/>
        </authorList>
    </citation>
    <scope>NUCLEOTIDE SEQUENCE [LARGE SCALE GENOMIC DNA]</scope>
    <source>
        <strain evidence="10 11">IMCC45268</strain>
    </source>
</reference>
<protein>
    <submittedName>
        <fullName evidence="10">UbiH/UbiF/VisC/COQ6 family ubiquinone biosynthesis hydroxylase</fullName>
    </submittedName>
</protein>
<keyword evidence="11" id="KW-1185">Reference proteome</keyword>
<dbReference type="SUPFAM" id="SSF51905">
    <property type="entry name" value="FAD/NAD(P)-binding domain"/>
    <property type="match status" value="1"/>
</dbReference>
<gene>
    <name evidence="10" type="ORF">R0137_03020</name>
</gene>
<evidence type="ECO:0000313" key="10">
    <source>
        <dbReference type="EMBL" id="WOJ97550.1"/>
    </source>
</evidence>
<comment type="cofactor">
    <cofactor evidence="1">
        <name>FAD</name>
        <dbReference type="ChEBI" id="CHEBI:57692"/>
    </cofactor>
</comment>
<evidence type="ECO:0000256" key="8">
    <source>
        <dbReference type="SAM" id="MobiDB-lite"/>
    </source>
</evidence>
<dbReference type="InterPro" id="IPR051205">
    <property type="entry name" value="UbiH/COQ6_monooxygenase"/>
</dbReference>
<evidence type="ECO:0000256" key="5">
    <source>
        <dbReference type="ARBA" id="ARBA00022827"/>
    </source>
</evidence>
<feature type="region of interest" description="Disordered" evidence="8">
    <location>
        <begin position="152"/>
        <end position="173"/>
    </location>
</feature>
<dbReference type="InterPro" id="IPR010971">
    <property type="entry name" value="UbiH/COQ6"/>
</dbReference>
<comment type="pathway">
    <text evidence="2">Cofactor biosynthesis; ubiquinone biosynthesis.</text>
</comment>
<proteinExistence type="inferred from homology"/>
<evidence type="ECO:0000256" key="7">
    <source>
        <dbReference type="ARBA" id="ARBA00023033"/>
    </source>
</evidence>
<keyword evidence="4" id="KW-0285">Flavoprotein</keyword>
<keyword evidence="7" id="KW-0503">Monooxygenase</keyword>
<evidence type="ECO:0000256" key="1">
    <source>
        <dbReference type="ARBA" id="ARBA00001974"/>
    </source>
</evidence>
<dbReference type="Proteomes" id="UP001626549">
    <property type="component" value="Chromosome"/>
</dbReference>
<dbReference type="EMBL" id="CP136865">
    <property type="protein sequence ID" value="WOJ97550.1"/>
    <property type="molecule type" value="Genomic_DNA"/>
</dbReference>
<keyword evidence="6" id="KW-0560">Oxidoreductase</keyword>
<dbReference type="Pfam" id="PF01494">
    <property type="entry name" value="FAD_binding_3"/>
    <property type="match status" value="1"/>
</dbReference>
<accession>A0ABZ0IEL7</accession>
<evidence type="ECO:0000256" key="6">
    <source>
        <dbReference type="ARBA" id="ARBA00023002"/>
    </source>
</evidence>
<organism evidence="10 11">
    <name type="scientific">Congregibacter brevis</name>
    <dbReference type="NCBI Taxonomy" id="3081201"/>
    <lineage>
        <taxon>Bacteria</taxon>
        <taxon>Pseudomonadati</taxon>
        <taxon>Pseudomonadota</taxon>
        <taxon>Gammaproteobacteria</taxon>
        <taxon>Cellvibrionales</taxon>
        <taxon>Halieaceae</taxon>
        <taxon>Congregibacter</taxon>
    </lineage>
</organism>
<dbReference type="Gene3D" id="3.50.50.60">
    <property type="entry name" value="FAD/NAD(P)-binding domain"/>
    <property type="match status" value="2"/>
</dbReference>
<evidence type="ECO:0000313" key="11">
    <source>
        <dbReference type="Proteomes" id="UP001626549"/>
    </source>
</evidence>